<keyword evidence="5 18" id="KW-0349">Heme</keyword>
<evidence type="ECO:0000256" key="9">
    <source>
        <dbReference type="ARBA" id="ARBA00023004"/>
    </source>
</evidence>
<comment type="function">
    <text evidence="18">Removal of H(2)O(2), oxidation of toxic reductants, biosynthesis and degradation of lignin, suberization, auxin catabolism, response to environmental stresses such as wounding, pathogen attack and oxidative stress.</text>
</comment>
<dbReference type="FunFam" id="1.10.420.10:FF:000001">
    <property type="entry name" value="Peroxidase"/>
    <property type="match status" value="1"/>
</dbReference>
<evidence type="ECO:0000256" key="13">
    <source>
        <dbReference type="PIRSR" id="PIRSR600823-1"/>
    </source>
</evidence>
<reference evidence="20" key="1">
    <citation type="journal article" date="2025" name="Foods">
        <title>Unveiling the Microbial Signatures of Arabica Coffee Cherries: Insights into Ripeness Specific Diversity, Functional Traits, and Implications for Quality and Safety.</title>
        <authorList>
            <consortium name="RefSeq"/>
            <person name="Tenea G.N."/>
            <person name="Cifuentes V."/>
            <person name="Reyes P."/>
            <person name="Cevallos-Vallejos M."/>
        </authorList>
    </citation>
    <scope>NUCLEOTIDE SEQUENCE [LARGE SCALE GENOMIC DNA]</scope>
</reference>
<evidence type="ECO:0000313" key="20">
    <source>
        <dbReference type="Proteomes" id="UP001652660"/>
    </source>
</evidence>
<keyword evidence="8 18" id="KW-0560">Oxidoreductase</keyword>
<keyword evidence="7 15" id="KW-0106">Calcium</keyword>
<evidence type="ECO:0000313" key="21">
    <source>
        <dbReference type="RefSeq" id="XP_027062231.1"/>
    </source>
</evidence>
<sequence length="329" mass="35000">MKVSCKLSCCFGLLTSLMLFSVARSQLSTDFYSSTCPNLLKIVRTEVQKAIMNEIRMAASLLRLHFHDCFVNGCDASLLLDGSNSEKLAVPNLNSARGFEVVDTIKNAVESACAGVVSCADILAIAARDSVLLSGGPAWRVLLGRRDGLVANQTAANASVLPGPFDPLNTIIAKFAAVGLNVTDVVALSGAHTIGLAKCAVFSSRLFNFSGTGAPDGTMDTSMVSDLQSLCPQTSDGNNTAPLDRNSRDLFDNHYFQNLLSGKGLLQSDQILYSSDAAASTTRSIVENYSKNSVLFFNDFVNSMIKMGNISPLTGSSGQIRKNCRVVNS</sequence>
<dbReference type="AlphaFoldDB" id="A0A6P6S8Q1"/>
<evidence type="ECO:0000256" key="16">
    <source>
        <dbReference type="PIRSR" id="PIRSR600823-4"/>
    </source>
</evidence>
<evidence type="ECO:0000256" key="12">
    <source>
        <dbReference type="ARBA" id="ARBA00023324"/>
    </source>
</evidence>
<dbReference type="PRINTS" id="PR00461">
    <property type="entry name" value="PLPEROXIDASE"/>
</dbReference>
<keyword evidence="4 18" id="KW-0575">Peroxidase</keyword>
<evidence type="ECO:0000256" key="3">
    <source>
        <dbReference type="ARBA" id="ARBA00012313"/>
    </source>
</evidence>
<evidence type="ECO:0000256" key="2">
    <source>
        <dbReference type="ARBA" id="ARBA00006873"/>
    </source>
</evidence>
<dbReference type="PRINTS" id="PR00458">
    <property type="entry name" value="PEROXIDASE"/>
</dbReference>
<feature type="disulfide bond" evidence="17">
    <location>
        <begin position="36"/>
        <end position="113"/>
    </location>
</feature>
<dbReference type="GO" id="GO:0042744">
    <property type="term" value="P:hydrogen peroxide catabolic process"/>
    <property type="evidence" value="ECO:0007669"/>
    <property type="project" value="UniProtKB-KW"/>
</dbReference>
<accession>A0A6P6S8Q1</accession>
<gene>
    <name evidence="21" type="primary">LOC113688567</name>
</gene>
<feature type="active site" description="Proton acceptor" evidence="13">
    <location>
        <position position="67"/>
    </location>
</feature>
<reference evidence="21" key="2">
    <citation type="submission" date="2025-08" db="UniProtKB">
        <authorList>
            <consortium name="RefSeq"/>
        </authorList>
    </citation>
    <scope>IDENTIFICATION</scope>
    <source>
        <tissue evidence="21">Leaves</tissue>
    </source>
</reference>
<keyword evidence="20" id="KW-1185">Reference proteome</keyword>
<feature type="binding site" evidence="15">
    <location>
        <position position="244"/>
    </location>
    <ligand>
        <name>Ca(2+)</name>
        <dbReference type="ChEBI" id="CHEBI:29108"/>
        <label>2</label>
    </ligand>
</feature>
<dbReference type="Pfam" id="PF00141">
    <property type="entry name" value="peroxidase"/>
    <property type="match status" value="1"/>
</dbReference>
<evidence type="ECO:0000256" key="5">
    <source>
        <dbReference type="ARBA" id="ARBA00022617"/>
    </source>
</evidence>
<evidence type="ECO:0000259" key="19">
    <source>
        <dbReference type="PROSITE" id="PS50873"/>
    </source>
</evidence>
<dbReference type="GO" id="GO:0046872">
    <property type="term" value="F:metal ion binding"/>
    <property type="evidence" value="ECO:0007669"/>
    <property type="project" value="UniProtKB-UniRule"/>
</dbReference>
<comment type="similarity">
    <text evidence="2">Belongs to the peroxidase family. Ascorbate peroxidase subfamily.</text>
</comment>
<dbReference type="RefSeq" id="XP_027062231.1">
    <property type="nucleotide sequence ID" value="XM_027206430.2"/>
</dbReference>
<dbReference type="PROSITE" id="PS00435">
    <property type="entry name" value="PEROXIDASE_1"/>
    <property type="match status" value="1"/>
</dbReference>
<dbReference type="GO" id="GO:0006979">
    <property type="term" value="P:response to oxidative stress"/>
    <property type="evidence" value="ECO:0007669"/>
    <property type="project" value="UniProtKB-UniRule"/>
</dbReference>
<feature type="disulfide bond" evidence="17">
    <location>
        <begin position="119"/>
        <end position="324"/>
    </location>
</feature>
<evidence type="ECO:0000256" key="8">
    <source>
        <dbReference type="ARBA" id="ARBA00023002"/>
    </source>
</evidence>
<comment type="subcellular location">
    <subcellularLocation>
        <location evidence="18">Secreted</location>
    </subcellularLocation>
</comment>
<feature type="binding site" evidence="15">
    <location>
        <position position="68"/>
    </location>
    <ligand>
        <name>Ca(2+)</name>
        <dbReference type="ChEBI" id="CHEBI:29108"/>
        <label>1</label>
    </ligand>
</feature>
<dbReference type="InterPro" id="IPR002016">
    <property type="entry name" value="Haem_peroxidase"/>
</dbReference>
<feature type="binding site" evidence="14">
    <location>
        <position position="162"/>
    </location>
    <ligand>
        <name>substrate</name>
    </ligand>
</feature>
<keyword evidence="10 17" id="KW-1015">Disulfide bond</keyword>
<feature type="site" description="Transition state stabilizer" evidence="16">
    <location>
        <position position="63"/>
    </location>
</feature>
<evidence type="ECO:0000256" key="14">
    <source>
        <dbReference type="PIRSR" id="PIRSR600823-2"/>
    </source>
</evidence>
<dbReference type="InterPro" id="IPR033905">
    <property type="entry name" value="Secretory_peroxidase"/>
</dbReference>
<feature type="binding site" evidence="15">
    <location>
        <position position="193"/>
    </location>
    <ligand>
        <name>Ca(2+)</name>
        <dbReference type="ChEBI" id="CHEBI:29108"/>
        <label>2</label>
    </ligand>
</feature>
<dbReference type="OrthoDB" id="2113341at2759"/>
<feature type="binding site" evidence="15">
    <location>
        <position position="86"/>
    </location>
    <ligand>
        <name>Ca(2+)</name>
        <dbReference type="ChEBI" id="CHEBI:29108"/>
        <label>1</label>
    </ligand>
</feature>
<feature type="binding site" evidence="15">
    <location>
        <position position="252"/>
    </location>
    <ligand>
        <name>Ca(2+)</name>
        <dbReference type="ChEBI" id="CHEBI:29108"/>
        <label>2</label>
    </ligand>
</feature>
<name>A0A6P6S8Q1_COFAR</name>
<dbReference type="CDD" id="cd00693">
    <property type="entry name" value="secretory_peroxidase"/>
    <property type="match status" value="1"/>
</dbReference>
<organism evidence="20 21">
    <name type="scientific">Coffea arabica</name>
    <name type="common">Arabian coffee</name>
    <dbReference type="NCBI Taxonomy" id="13443"/>
    <lineage>
        <taxon>Eukaryota</taxon>
        <taxon>Viridiplantae</taxon>
        <taxon>Streptophyta</taxon>
        <taxon>Embryophyta</taxon>
        <taxon>Tracheophyta</taxon>
        <taxon>Spermatophyta</taxon>
        <taxon>Magnoliopsida</taxon>
        <taxon>eudicotyledons</taxon>
        <taxon>Gunneridae</taxon>
        <taxon>Pentapetalae</taxon>
        <taxon>asterids</taxon>
        <taxon>lamiids</taxon>
        <taxon>Gentianales</taxon>
        <taxon>Rubiaceae</taxon>
        <taxon>Ixoroideae</taxon>
        <taxon>Gardenieae complex</taxon>
        <taxon>Bertiereae - Coffeeae clade</taxon>
        <taxon>Coffeeae</taxon>
        <taxon>Coffea</taxon>
    </lineage>
</organism>
<dbReference type="InterPro" id="IPR019793">
    <property type="entry name" value="Peroxidases_heam-ligand_BS"/>
</dbReference>
<protein>
    <recommendedName>
        <fullName evidence="3 18">Peroxidase</fullName>
        <ecNumber evidence="3 18">1.11.1.7</ecNumber>
    </recommendedName>
</protein>
<comment type="catalytic activity">
    <reaction evidence="1 18">
        <text>2 a phenolic donor + H2O2 = 2 a phenolic radical donor + 2 H2O</text>
        <dbReference type="Rhea" id="RHEA:56136"/>
        <dbReference type="ChEBI" id="CHEBI:15377"/>
        <dbReference type="ChEBI" id="CHEBI:16240"/>
        <dbReference type="ChEBI" id="CHEBI:139520"/>
        <dbReference type="ChEBI" id="CHEBI:139521"/>
        <dbReference type="EC" id="1.11.1.7"/>
    </reaction>
</comment>
<comment type="cofactor">
    <cofactor evidence="15 18">
        <name>heme b</name>
        <dbReference type="ChEBI" id="CHEBI:60344"/>
    </cofactor>
    <text evidence="15 18">Binds 1 heme b (iron(II)-protoporphyrin IX) group per subunit.</text>
</comment>
<keyword evidence="18" id="KW-0732">Signal</keyword>
<dbReference type="Gene3D" id="1.10.520.10">
    <property type="match status" value="1"/>
</dbReference>
<evidence type="ECO:0000256" key="18">
    <source>
        <dbReference type="RuleBase" id="RU362060"/>
    </source>
</evidence>
<evidence type="ECO:0000256" key="17">
    <source>
        <dbReference type="PIRSR" id="PIRSR600823-5"/>
    </source>
</evidence>
<feature type="binding site" description="axial binding residue" evidence="15">
    <location>
        <position position="192"/>
    </location>
    <ligand>
        <name>heme b</name>
        <dbReference type="ChEBI" id="CHEBI:60344"/>
    </ligand>
    <ligandPart>
        <name>Fe</name>
        <dbReference type="ChEBI" id="CHEBI:18248"/>
    </ligandPart>
</feature>
<keyword evidence="12 18" id="KW-0376">Hydrogen peroxide</keyword>
<feature type="domain" description="Plant heme peroxidase family profile" evidence="19">
    <location>
        <begin position="26"/>
        <end position="328"/>
    </location>
</feature>
<evidence type="ECO:0000256" key="4">
    <source>
        <dbReference type="ARBA" id="ARBA00022559"/>
    </source>
</evidence>
<dbReference type="PROSITE" id="PS00436">
    <property type="entry name" value="PEROXIDASE_2"/>
    <property type="match status" value="1"/>
</dbReference>
<feature type="disulfide bond" evidence="17">
    <location>
        <begin position="199"/>
        <end position="231"/>
    </location>
</feature>
<feature type="disulfide bond" evidence="17">
    <location>
        <begin position="69"/>
        <end position="74"/>
    </location>
</feature>
<dbReference type="GO" id="GO:0020037">
    <property type="term" value="F:heme binding"/>
    <property type="evidence" value="ECO:0007669"/>
    <property type="project" value="UniProtKB-UniRule"/>
</dbReference>
<feature type="binding site" evidence="15">
    <location>
        <position position="77"/>
    </location>
    <ligand>
        <name>Ca(2+)</name>
        <dbReference type="ChEBI" id="CHEBI:29108"/>
        <label>1</label>
    </ligand>
</feature>
<feature type="signal peptide" evidence="18">
    <location>
        <begin position="1"/>
        <end position="25"/>
    </location>
</feature>
<keyword evidence="9 15" id="KW-0408">Iron</keyword>
<evidence type="ECO:0000256" key="6">
    <source>
        <dbReference type="ARBA" id="ARBA00022723"/>
    </source>
</evidence>
<dbReference type="Gene3D" id="1.10.420.10">
    <property type="entry name" value="Peroxidase, domain 2"/>
    <property type="match status" value="1"/>
</dbReference>
<dbReference type="PANTHER" id="PTHR31388:SF6">
    <property type="entry name" value="PEROXIDASE"/>
    <property type="match status" value="1"/>
</dbReference>
<dbReference type="GO" id="GO:0005576">
    <property type="term" value="C:extracellular region"/>
    <property type="evidence" value="ECO:0007669"/>
    <property type="project" value="UniProtKB-SubCell"/>
</dbReference>
<dbReference type="GeneID" id="113688567"/>
<feature type="binding site" evidence="15">
    <location>
        <position position="71"/>
    </location>
    <ligand>
        <name>Ca(2+)</name>
        <dbReference type="ChEBI" id="CHEBI:29108"/>
        <label>1</label>
    </ligand>
</feature>
<keyword evidence="18" id="KW-0964">Secreted</keyword>
<proteinExistence type="inferred from homology"/>
<dbReference type="Proteomes" id="UP001652660">
    <property type="component" value="Chromosome 1e"/>
</dbReference>
<comment type="cofactor">
    <cofactor evidence="15 18">
        <name>Ca(2+)</name>
        <dbReference type="ChEBI" id="CHEBI:29108"/>
    </cofactor>
    <text evidence="15 18">Binds 2 calcium ions per subunit.</text>
</comment>
<keyword evidence="11" id="KW-0325">Glycoprotein</keyword>
<dbReference type="SUPFAM" id="SSF48113">
    <property type="entry name" value="Heme-dependent peroxidases"/>
    <property type="match status" value="1"/>
</dbReference>
<dbReference type="FunFam" id="1.10.520.10:FF:000001">
    <property type="entry name" value="Peroxidase"/>
    <property type="match status" value="1"/>
</dbReference>
<evidence type="ECO:0000256" key="1">
    <source>
        <dbReference type="ARBA" id="ARBA00000189"/>
    </source>
</evidence>
<dbReference type="PROSITE" id="PS50873">
    <property type="entry name" value="PEROXIDASE_4"/>
    <property type="match status" value="1"/>
</dbReference>
<evidence type="ECO:0000256" key="10">
    <source>
        <dbReference type="ARBA" id="ARBA00023157"/>
    </source>
</evidence>
<dbReference type="EC" id="1.11.1.7" evidence="3 18"/>
<evidence type="ECO:0000256" key="15">
    <source>
        <dbReference type="PIRSR" id="PIRSR600823-3"/>
    </source>
</evidence>
<dbReference type="GO" id="GO:0140825">
    <property type="term" value="F:lactoperoxidase activity"/>
    <property type="evidence" value="ECO:0007669"/>
    <property type="project" value="UniProtKB-EC"/>
</dbReference>
<dbReference type="InterPro" id="IPR019794">
    <property type="entry name" value="Peroxidases_AS"/>
</dbReference>
<keyword evidence="6 15" id="KW-0479">Metal-binding</keyword>
<feature type="binding site" evidence="15">
    <location>
        <position position="75"/>
    </location>
    <ligand>
        <name>Ca(2+)</name>
        <dbReference type="ChEBI" id="CHEBI:29108"/>
        <label>1</label>
    </ligand>
</feature>
<dbReference type="InterPro" id="IPR000823">
    <property type="entry name" value="Peroxidase_pln"/>
</dbReference>
<feature type="binding site" evidence="15">
    <location>
        <position position="73"/>
    </location>
    <ligand>
        <name>Ca(2+)</name>
        <dbReference type="ChEBI" id="CHEBI:29108"/>
        <label>1</label>
    </ligand>
</feature>
<evidence type="ECO:0000256" key="11">
    <source>
        <dbReference type="ARBA" id="ARBA00023180"/>
    </source>
</evidence>
<feature type="chain" id="PRO_5028513473" description="Peroxidase" evidence="18">
    <location>
        <begin position="26"/>
        <end position="329"/>
    </location>
</feature>
<comment type="similarity">
    <text evidence="18">Belongs to the peroxidase family. Classical plant (class III) peroxidase subfamily.</text>
</comment>
<evidence type="ECO:0000256" key="7">
    <source>
        <dbReference type="ARBA" id="ARBA00022837"/>
    </source>
</evidence>
<dbReference type="InterPro" id="IPR010255">
    <property type="entry name" value="Haem_peroxidase_sf"/>
</dbReference>
<dbReference type="PANTHER" id="PTHR31388">
    <property type="entry name" value="PEROXIDASE 72-RELATED"/>
    <property type="match status" value="1"/>
</dbReference>